<gene>
    <name evidence="1" type="ORF">EVAR_65094_1</name>
</gene>
<accession>A0A4C1Z007</accession>
<evidence type="ECO:0000313" key="1">
    <source>
        <dbReference type="EMBL" id="GBP81916.1"/>
    </source>
</evidence>
<dbReference type="EMBL" id="BGZK01001537">
    <property type="protein sequence ID" value="GBP81916.1"/>
    <property type="molecule type" value="Genomic_DNA"/>
</dbReference>
<evidence type="ECO:0000313" key="2">
    <source>
        <dbReference type="Proteomes" id="UP000299102"/>
    </source>
</evidence>
<comment type="caution">
    <text evidence="1">The sequence shown here is derived from an EMBL/GenBank/DDBJ whole genome shotgun (WGS) entry which is preliminary data.</text>
</comment>
<dbReference type="AlphaFoldDB" id="A0A4C1Z007"/>
<sequence>MFAYKFDYEKRVRSLMCVALFLGEKGIIPQTELRRDVTRIVRRRVGIGQFFPSWPPARCWRSLSMLDLLIHSIVSALGCWLPPFESNARPRQIGTTGCA</sequence>
<dbReference type="Proteomes" id="UP000299102">
    <property type="component" value="Unassembled WGS sequence"/>
</dbReference>
<keyword evidence="2" id="KW-1185">Reference proteome</keyword>
<proteinExistence type="predicted"/>
<organism evidence="1 2">
    <name type="scientific">Eumeta variegata</name>
    <name type="common">Bagworm moth</name>
    <name type="synonym">Eumeta japonica</name>
    <dbReference type="NCBI Taxonomy" id="151549"/>
    <lineage>
        <taxon>Eukaryota</taxon>
        <taxon>Metazoa</taxon>
        <taxon>Ecdysozoa</taxon>
        <taxon>Arthropoda</taxon>
        <taxon>Hexapoda</taxon>
        <taxon>Insecta</taxon>
        <taxon>Pterygota</taxon>
        <taxon>Neoptera</taxon>
        <taxon>Endopterygota</taxon>
        <taxon>Lepidoptera</taxon>
        <taxon>Glossata</taxon>
        <taxon>Ditrysia</taxon>
        <taxon>Tineoidea</taxon>
        <taxon>Psychidae</taxon>
        <taxon>Oiketicinae</taxon>
        <taxon>Eumeta</taxon>
    </lineage>
</organism>
<name>A0A4C1Z007_EUMVA</name>
<reference evidence="1 2" key="1">
    <citation type="journal article" date="2019" name="Commun. Biol.">
        <title>The bagworm genome reveals a unique fibroin gene that provides high tensile strength.</title>
        <authorList>
            <person name="Kono N."/>
            <person name="Nakamura H."/>
            <person name="Ohtoshi R."/>
            <person name="Tomita M."/>
            <person name="Numata K."/>
            <person name="Arakawa K."/>
        </authorList>
    </citation>
    <scope>NUCLEOTIDE SEQUENCE [LARGE SCALE GENOMIC DNA]</scope>
</reference>
<protein>
    <submittedName>
        <fullName evidence="1">Uncharacterized protein</fullName>
    </submittedName>
</protein>